<dbReference type="OrthoDB" id="9808398at2"/>
<dbReference type="STRING" id="525640.SAMN04487971_10571"/>
<name>A0A1G9GGX4_9RHOB</name>
<dbReference type="PANTHER" id="PTHR46118:SF4">
    <property type="entry name" value="PROTEIN ABHD11"/>
    <property type="match status" value="1"/>
</dbReference>
<dbReference type="AlphaFoldDB" id="A0A1G9GGX4"/>
<dbReference type="GO" id="GO:0016787">
    <property type="term" value="F:hydrolase activity"/>
    <property type="evidence" value="ECO:0007669"/>
    <property type="project" value="UniProtKB-KW"/>
</dbReference>
<dbReference type="InterPro" id="IPR000639">
    <property type="entry name" value="Epox_hydrolase-like"/>
</dbReference>
<proteinExistence type="predicted"/>
<evidence type="ECO:0000256" key="1">
    <source>
        <dbReference type="ARBA" id="ARBA00022801"/>
    </source>
</evidence>
<protein>
    <submittedName>
        <fullName evidence="3">Pimeloyl-ACP methyl ester carboxylesterase</fullName>
    </submittedName>
</protein>
<feature type="domain" description="AB hydrolase-1" evidence="2">
    <location>
        <begin position="17"/>
        <end position="246"/>
    </location>
</feature>
<organism evidence="3 4">
    <name type="scientific">Paracoccus chinensis</name>
    <dbReference type="NCBI Taxonomy" id="525640"/>
    <lineage>
        <taxon>Bacteria</taxon>
        <taxon>Pseudomonadati</taxon>
        <taxon>Pseudomonadota</taxon>
        <taxon>Alphaproteobacteria</taxon>
        <taxon>Rhodobacterales</taxon>
        <taxon>Paracoccaceae</taxon>
        <taxon>Paracoccus</taxon>
    </lineage>
</organism>
<dbReference type="Pfam" id="PF12697">
    <property type="entry name" value="Abhydrolase_6"/>
    <property type="match status" value="1"/>
</dbReference>
<evidence type="ECO:0000313" key="4">
    <source>
        <dbReference type="Proteomes" id="UP000199555"/>
    </source>
</evidence>
<dbReference type="RefSeq" id="WP_090754170.1">
    <property type="nucleotide sequence ID" value="NZ_FNGE01000005.1"/>
</dbReference>
<dbReference type="Gene3D" id="3.40.50.1820">
    <property type="entry name" value="alpha/beta hydrolase"/>
    <property type="match status" value="1"/>
</dbReference>
<sequence>MKLSLTVSGQPGPQPPVLVAHGLFGQARNLGVISRALSETRQVLAVDMRNHGESPWDDRHDYDALAEDLAEVVAAHGGRADVVGHSMGGKAAMRLALTRGDMVRRLAVLDIAPVAYDHTQDGIIEALEATDVASATSRSGADTLLAEQLDDHSVRAFLLQSLDLKASPPRWKMNLAALRANMDNLTGWPESGTPFGGPALFLRGGDSDYVTAQGEAAIREFFPQAVIEAIPGTGHWLHAEKPGQVAPRIVDFLNG</sequence>
<keyword evidence="4" id="KW-1185">Reference proteome</keyword>
<evidence type="ECO:0000259" key="2">
    <source>
        <dbReference type="Pfam" id="PF12697"/>
    </source>
</evidence>
<dbReference type="InterPro" id="IPR029058">
    <property type="entry name" value="AB_hydrolase_fold"/>
</dbReference>
<dbReference type="PRINTS" id="PR00412">
    <property type="entry name" value="EPOXHYDRLASE"/>
</dbReference>
<dbReference type="SUPFAM" id="SSF53474">
    <property type="entry name" value="alpha/beta-Hydrolases"/>
    <property type="match status" value="1"/>
</dbReference>
<keyword evidence="1" id="KW-0378">Hydrolase</keyword>
<dbReference type="EMBL" id="FNGE01000005">
    <property type="protein sequence ID" value="SDK99852.1"/>
    <property type="molecule type" value="Genomic_DNA"/>
</dbReference>
<gene>
    <name evidence="3" type="ORF">SAMN04487971_10571</name>
</gene>
<evidence type="ECO:0000313" key="3">
    <source>
        <dbReference type="EMBL" id="SDK99852.1"/>
    </source>
</evidence>
<reference evidence="4" key="1">
    <citation type="submission" date="2016-10" db="EMBL/GenBank/DDBJ databases">
        <authorList>
            <person name="Varghese N."/>
            <person name="Submissions S."/>
        </authorList>
    </citation>
    <scope>NUCLEOTIDE SEQUENCE [LARGE SCALE GENOMIC DNA]</scope>
    <source>
        <strain evidence="4">CGMCC 1.7655</strain>
    </source>
</reference>
<dbReference type="Proteomes" id="UP000199555">
    <property type="component" value="Unassembled WGS sequence"/>
</dbReference>
<dbReference type="InterPro" id="IPR000073">
    <property type="entry name" value="AB_hydrolase_1"/>
</dbReference>
<dbReference type="PANTHER" id="PTHR46118">
    <property type="entry name" value="PROTEIN ABHD11"/>
    <property type="match status" value="1"/>
</dbReference>
<accession>A0A1G9GGX4</accession>